<keyword evidence="4" id="KW-0326">Glycosidase</keyword>
<dbReference type="GO" id="GO:0004565">
    <property type="term" value="F:beta-galactosidase activity"/>
    <property type="evidence" value="ECO:0007669"/>
    <property type="project" value="InterPro"/>
</dbReference>
<dbReference type="InterPro" id="IPR036116">
    <property type="entry name" value="FN3_sf"/>
</dbReference>
<feature type="domain" description="Fibronectin type-III" evidence="5">
    <location>
        <begin position="814"/>
        <end position="901"/>
    </location>
</feature>
<dbReference type="InterPro" id="IPR017853">
    <property type="entry name" value="GH"/>
</dbReference>
<dbReference type="Gene3D" id="2.60.40.10">
    <property type="entry name" value="Immunoglobulins"/>
    <property type="match status" value="2"/>
</dbReference>
<dbReference type="PANTHER" id="PTHR36447">
    <property type="entry name" value="BETA-GALACTOSIDASE GANA"/>
    <property type="match status" value="1"/>
</dbReference>
<dbReference type="Gene3D" id="3.40.50.880">
    <property type="match status" value="1"/>
</dbReference>
<keyword evidence="1" id="KW-0479">Metal-binding</keyword>
<dbReference type="RefSeq" id="WP_281812268.1">
    <property type="nucleotide sequence ID" value="NZ_BRLB01000001.1"/>
</dbReference>
<dbReference type="GO" id="GO:0009341">
    <property type="term" value="C:beta-galactosidase complex"/>
    <property type="evidence" value="ECO:0007669"/>
    <property type="project" value="InterPro"/>
</dbReference>
<dbReference type="GO" id="GO:0005975">
    <property type="term" value="P:carbohydrate metabolic process"/>
    <property type="evidence" value="ECO:0007669"/>
    <property type="project" value="InterPro"/>
</dbReference>
<evidence type="ECO:0000256" key="3">
    <source>
        <dbReference type="ARBA" id="ARBA00022833"/>
    </source>
</evidence>
<dbReference type="AlphaFoldDB" id="A0A9W5YA57"/>
<evidence type="ECO:0000256" key="1">
    <source>
        <dbReference type="ARBA" id="ARBA00022723"/>
    </source>
</evidence>
<dbReference type="CDD" id="cd00063">
    <property type="entry name" value="FN3"/>
    <property type="match status" value="1"/>
</dbReference>
<evidence type="ECO:0000256" key="2">
    <source>
        <dbReference type="ARBA" id="ARBA00022801"/>
    </source>
</evidence>
<dbReference type="InterPro" id="IPR029062">
    <property type="entry name" value="Class_I_gatase-like"/>
</dbReference>
<dbReference type="Gene3D" id="3.20.20.80">
    <property type="entry name" value="Glycosidases"/>
    <property type="match status" value="1"/>
</dbReference>
<evidence type="ECO:0000313" key="6">
    <source>
        <dbReference type="EMBL" id="GKX28209.1"/>
    </source>
</evidence>
<sequence>MRRAKSFIGVLLCVFTLFSVIRPSDIFAGEVKDKYESNGKSIESEARVKLLLLKELAKQAEDEGYDTERENCTIWMSEQFLEFADYDDLHIKENKYLFDCAPMYKTEDTKKLANELPNYERSEVLKMLEKSINDLQDVISGKNVRKTVNKVDWDNIMVKDDQFYNSNGKPVFLYDYFSKAHGADQDDPNLYNDYLGNIAHPLCMSAYLSKKENGGLTDKAYSDIIEYENKYLPMKDNIGYMMLWHSGKVIPEWFINKYGKENVTHGIPKYTQYDIDNPNIRNVWSKVIEDLVPKIKDKNYLQLGYILSNEPHWYADKDSYFVVKNGISDETLSRFRSWLQKKHNNDINELNQLWETDYNNFDEITISIPIDVSALRGTPKMYDYSRFNMERVTDWFTFLHDNIKKYDEDAYTHLKIMPKIFTDNSGSRDHGIDVEALTNLTEYIGNDATIRKQYFNSREKEDWEKDYAYYWREIAMTYDILSSMGPDKINVNSESHFISTTRFRDNKMEPEYVRSTYWLATILGMNANLTWYWGRYGDGSIEPRILADSGNLAKGYPGSCAQMPRVANEYTQTMMDLNAFSTDIVKFQRQEKPIRIYYSETANINDEEQINRLFNLYESMYFNGLPIGFATKDIIRNKKEDFDEIVIYDTPCVTDDEFLALQEYLDNGGTIIVDNKSLIKNEYNQFRTLKLNKSKGKLIKVNNGISNISTKAFDLIDDKKPLVNVEEINGSQKKGCIWRVVDGDGADNKLVTIINVGKSTAQLDITNKDNPNAVIIDMLTGKEMSDSITLPSEGVLFLNVGSKVPWARPDTNHELRNPVAVASAFDEFITLNWLPTDNADSYKVYSVNNNNYELLEKDINDTCYQITDLLNNVEYTYIVTAENEEGESDIEEAVKLKVIPVAKKVPDNPTYIKAEALDSGIRLSWNPVDDAEKYKVYLKDSNNYKLVKEGIVTDSTVISPLVNGKEYTFIVTSVQDGLESDKNTAYMVKAIPKAEMIPIPEIPLKSVLTHVQENYFSFDTYKSNNLTKPKGTQGKWWINDSSIMSVTTDKSYTKTGKEQSILFNGDPALSSTGVFFATTPNAMGDKDKPELPADKYYIEAMIFLEEDYMSNIDISYVRKGKGVMNAKLSCSTVAEKGKWVKVKSTVLKAVDGTEINEITKDLQLKFIYPKTGLPTEFYIDNIRIMKEDKQNI</sequence>
<dbReference type="PANTHER" id="PTHR36447:SF2">
    <property type="entry name" value="BETA-GALACTOSIDASE YESZ"/>
    <property type="match status" value="1"/>
</dbReference>
<dbReference type="InterPro" id="IPR013529">
    <property type="entry name" value="Glyco_hydro_42_N"/>
</dbReference>
<dbReference type="InterPro" id="IPR003961">
    <property type="entry name" value="FN3_dom"/>
</dbReference>
<dbReference type="CDD" id="cd03143">
    <property type="entry name" value="A4_beta-galactosidase_middle_domain"/>
    <property type="match status" value="1"/>
</dbReference>
<name>A0A9W5YA57_9FIRM</name>
<keyword evidence="2" id="KW-0378">Hydrolase</keyword>
<dbReference type="Pfam" id="PF02449">
    <property type="entry name" value="Glyco_hydro_42"/>
    <property type="match status" value="1"/>
</dbReference>
<dbReference type="GO" id="GO:0046872">
    <property type="term" value="F:metal ion binding"/>
    <property type="evidence" value="ECO:0007669"/>
    <property type="project" value="UniProtKB-KW"/>
</dbReference>
<comment type="caution">
    <text evidence="6">The sequence shown here is derived from an EMBL/GenBank/DDBJ whole genome shotgun (WGS) entry which is preliminary data.</text>
</comment>
<organism evidence="6 7">
    <name type="scientific">Vallitalea longa</name>
    <dbReference type="NCBI Taxonomy" id="2936439"/>
    <lineage>
        <taxon>Bacteria</taxon>
        <taxon>Bacillati</taxon>
        <taxon>Bacillota</taxon>
        <taxon>Clostridia</taxon>
        <taxon>Lachnospirales</taxon>
        <taxon>Vallitaleaceae</taxon>
        <taxon>Vallitalea</taxon>
    </lineage>
</organism>
<evidence type="ECO:0000313" key="7">
    <source>
        <dbReference type="Proteomes" id="UP001144256"/>
    </source>
</evidence>
<keyword evidence="3" id="KW-0862">Zinc</keyword>
<accession>A0A9W5YA57</accession>
<dbReference type="SMART" id="SM00060">
    <property type="entry name" value="FN3"/>
    <property type="match status" value="2"/>
</dbReference>
<dbReference type="InterPro" id="IPR013783">
    <property type="entry name" value="Ig-like_fold"/>
</dbReference>
<protein>
    <recommendedName>
        <fullName evidence="5">Fibronectin type-III domain-containing protein</fullName>
    </recommendedName>
</protein>
<dbReference type="Proteomes" id="UP001144256">
    <property type="component" value="Unassembled WGS sequence"/>
</dbReference>
<evidence type="ECO:0000259" key="5">
    <source>
        <dbReference type="PROSITE" id="PS50853"/>
    </source>
</evidence>
<reference evidence="6" key="1">
    <citation type="submission" date="2022-06" db="EMBL/GenBank/DDBJ databases">
        <title>Vallitalea longa sp. nov., an anaerobic bacterium isolated from marine sediment.</title>
        <authorList>
            <person name="Hirano S."/>
            <person name="Terahara T."/>
            <person name="Mori K."/>
            <person name="Hamada M."/>
            <person name="Matsumoto R."/>
            <person name="Kobayashi T."/>
        </authorList>
    </citation>
    <scope>NUCLEOTIDE SEQUENCE</scope>
    <source>
        <strain evidence="6">SH18-1</strain>
    </source>
</reference>
<dbReference type="SUPFAM" id="SSF51445">
    <property type="entry name" value="(Trans)glycosidases"/>
    <property type="match status" value="1"/>
</dbReference>
<evidence type="ECO:0000256" key="4">
    <source>
        <dbReference type="ARBA" id="ARBA00023295"/>
    </source>
</evidence>
<dbReference type="InterPro" id="IPR003476">
    <property type="entry name" value="Glyco_hydro_42"/>
</dbReference>
<keyword evidence="7" id="KW-1185">Reference proteome</keyword>
<dbReference type="EMBL" id="BRLB01000001">
    <property type="protein sequence ID" value="GKX28209.1"/>
    <property type="molecule type" value="Genomic_DNA"/>
</dbReference>
<dbReference type="SUPFAM" id="SSF49265">
    <property type="entry name" value="Fibronectin type III"/>
    <property type="match status" value="1"/>
</dbReference>
<proteinExistence type="predicted"/>
<feature type="domain" description="Fibronectin type-III" evidence="5">
    <location>
        <begin position="905"/>
        <end position="994"/>
    </location>
</feature>
<gene>
    <name evidence="6" type="ORF">SH1V18_06890</name>
</gene>
<dbReference type="PROSITE" id="PS50853">
    <property type="entry name" value="FN3"/>
    <property type="match status" value="2"/>
</dbReference>